<dbReference type="SUPFAM" id="SSF89733">
    <property type="entry name" value="L-sulfolactate dehydrogenase-like"/>
    <property type="match status" value="1"/>
</dbReference>
<sequence length="347" mass="37287">MPIFTPEQLHHAGTGLLLAAGASNEEAEIVMEHLVGANLAGHDSHGLILLPTYINRIKRGHIVPGAPFTVEQESAASARINGNWGFGYVVTTRAMEMAIAKAKTSQVAAMTIYQQSHVGRVADYPLMAARAGMIGLMTCDSGRGPKAVVPFGGREARLGTNPISVAFPSDLEGPIFLDMATSAVAAGKLSVKRNRREPAPLGWVIDKNGDPTTDVEAYYAGGAILPMGGDQAHKGYVLSFMVETLSGILTGLGFGVSPTGRHNDGTFLAVFNVEAFLPLQKFKQDIAEFVDYLKATPPAAGFSEVLYPGELEYRTAQQRRREGIYIEDETWNQVLALRQEYGLPVTV</sequence>
<comment type="caution">
    <text evidence="3">The sequence shown here is derived from an EMBL/GenBank/DDBJ whole genome shotgun (WGS) entry which is preliminary data.</text>
</comment>
<dbReference type="InterPro" id="IPR003767">
    <property type="entry name" value="Malate/L-lactate_DH-like"/>
</dbReference>
<evidence type="ECO:0000256" key="1">
    <source>
        <dbReference type="ARBA" id="ARBA00006056"/>
    </source>
</evidence>
<dbReference type="PANTHER" id="PTHR11091">
    <property type="entry name" value="OXIDOREDUCTASE-RELATED"/>
    <property type="match status" value="1"/>
</dbReference>
<dbReference type="InterPro" id="IPR043144">
    <property type="entry name" value="Mal/L-sulf/L-lact_DH-like_ah"/>
</dbReference>
<evidence type="ECO:0000256" key="2">
    <source>
        <dbReference type="ARBA" id="ARBA00023002"/>
    </source>
</evidence>
<gene>
    <name evidence="3" type="ORF">FJZ47_08455</name>
</gene>
<proteinExistence type="inferred from homology"/>
<accession>A0A938B3K1</accession>
<dbReference type="InterPro" id="IPR036111">
    <property type="entry name" value="Mal/L-sulfo/L-lacto_DH-like_sf"/>
</dbReference>
<dbReference type="Gene3D" id="1.10.1530.10">
    <property type="match status" value="1"/>
</dbReference>
<protein>
    <submittedName>
        <fullName evidence="3">Ldh family oxidoreductase</fullName>
    </submittedName>
</protein>
<keyword evidence="2" id="KW-0560">Oxidoreductase</keyword>
<dbReference type="Proteomes" id="UP000712673">
    <property type="component" value="Unassembled WGS sequence"/>
</dbReference>
<dbReference type="Gene3D" id="3.30.1370.60">
    <property type="entry name" value="Hypothetical oxidoreductase yiak, domain 2"/>
    <property type="match status" value="1"/>
</dbReference>
<dbReference type="EMBL" id="VGLS01000205">
    <property type="protein sequence ID" value="MBM3223815.1"/>
    <property type="molecule type" value="Genomic_DNA"/>
</dbReference>
<evidence type="ECO:0000313" key="4">
    <source>
        <dbReference type="Proteomes" id="UP000712673"/>
    </source>
</evidence>
<organism evidence="3 4">
    <name type="scientific">Tectimicrobiota bacterium</name>
    <dbReference type="NCBI Taxonomy" id="2528274"/>
    <lineage>
        <taxon>Bacteria</taxon>
        <taxon>Pseudomonadati</taxon>
        <taxon>Nitrospinota/Tectimicrobiota group</taxon>
        <taxon>Candidatus Tectimicrobiota</taxon>
    </lineage>
</organism>
<evidence type="ECO:0000313" key="3">
    <source>
        <dbReference type="EMBL" id="MBM3223815.1"/>
    </source>
</evidence>
<comment type="similarity">
    <text evidence="1">Belongs to the LDH2/MDH2 oxidoreductase family.</text>
</comment>
<dbReference type="GO" id="GO:0016491">
    <property type="term" value="F:oxidoreductase activity"/>
    <property type="evidence" value="ECO:0007669"/>
    <property type="project" value="UniProtKB-KW"/>
</dbReference>
<dbReference type="Pfam" id="PF02615">
    <property type="entry name" value="Ldh_2"/>
    <property type="match status" value="1"/>
</dbReference>
<dbReference type="InterPro" id="IPR043143">
    <property type="entry name" value="Mal/L-sulf/L-lact_DH-like_NADP"/>
</dbReference>
<reference evidence="3" key="1">
    <citation type="submission" date="2019-03" db="EMBL/GenBank/DDBJ databases">
        <title>Lake Tanganyika Metagenome-Assembled Genomes (MAGs).</title>
        <authorList>
            <person name="Tran P."/>
        </authorList>
    </citation>
    <scope>NUCLEOTIDE SEQUENCE</scope>
    <source>
        <strain evidence="3">K_DeepCast_65m_m2_066</strain>
    </source>
</reference>
<dbReference type="PANTHER" id="PTHR11091:SF0">
    <property type="entry name" value="MALATE DEHYDROGENASE"/>
    <property type="match status" value="1"/>
</dbReference>
<dbReference type="AlphaFoldDB" id="A0A938B3K1"/>
<name>A0A938B3K1_UNCTE</name>